<evidence type="ECO:0000313" key="8">
    <source>
        <dbReference type="EMBL" id="KAF0295775.1"/>
    </source>
</evidence>
<dbReference type="GO" id="GO:0046872">
    <property type="term" value="F:metal ion binding"/>
    <property type="evidence" value="ECO:0007669"/>
    <property type="project" value="UniProtKB-KW"/>
</dbReference>
<dbReference type="Proteomes" id="UP000440578">
    <property type="component" value="Unassembled WGS sequence"/>
</dbReference>
<dbReference type="InterPro" id="IPR005141">
    <property type="entry name" value="eRF1_2"/>
</dbReference>
<comment type="subcellular location">
    <subcellularLocation>
        <location evidence="2 6">Cytoplasm</location>
    </subcellularLocation>
</comment>
<dbReference type="InterPro" id="IPR005140">
    <property type="entry name" value="eRF1_Pelota-like_N"/>
</dbReference>
<protein>
    <recommendedName>
        <fullName evidence="6">Protein pelota homolog</fullName>
    </recommendedName>
</protein>
<dbReference type="Gene3D" id="3.30.420.60">
    <property type="entry name" value="eRF1 domain 2"/>
    <property type="match status" value="1"/>
</dbReference>
<dbReference type="EMBL" id="VIIS01001600">
    <property type="protein sequence ID" value="KAF0295775.1"/>
    <property type="molecule type" value="Genomic_DNA"/>
</dbReference>
<dbReference type="GO" id="GO:0070651">
    <property type="term" value="P:nonfunctional rRNA decay"/>
    <property type="evidence" value="ECO:0007669"/>
    <property type="project" value="TreeGrafter"/>
</dbReference>
<dbReference type="FunFam" id="3.30.420.60:FF:000002">
    <property type="entry name" value="Protein pelota homolog"/>
    <property type="match status" value="1"/>
</dbReference>
<keyword evidence="4 6" id="KW-0963">Cytoplasm</keyword>
<dbReference type="Gene3D" id="3.30.1330.30">
    <property type="match status" value="1"/>
</dbReference>
<dbReference type="GO" id="GO:0070966">
    <property type="term" value="P:nuclear-transcribed mRNA catabolic process, no-go decay"/>
    <property type="evidence" value="ECO:0007669"/>
    <property type="project" value="InterPro"/>
</dbReference>
<name>A0A6A4VNP0_AMPAM</name>
<evidence type="ECO:0000256" key="4">
    <source>
        <dbReference type="ARBA" id="ARBA00022490"/>
    </source>
</evidence>
<dbReference type="GO" id="GO:0071025">
    <property type="term" value="P:RNA surveillance"/>
    <property type="evidence" value="ECO:0007669"/>
    <property type="project" value="InterPro"/>
</dbReference>
<keyword evidence="9" id="KW-1185">Reference proteome</keyword>
<evidence type="ECO:0000313" key="9">
    <source>
        <dbReference type="Proteomes" id="UP000440578"/>
    </source>
</evidence>
<evidence type="ECO:0000256" key="6">
    <source>
        <dbReference type="RuleBase" id="RU362019"/>
    </source>
</evidence>
<comment type="cofactor">
    <cofactor evidence="1 6">
        <name>a divalent metal cation</name>
        <dbReference type="ChEBI" id="CHEBI:60240"/>
    </cofactor>
</comment>
<dbReference type="GO" id="GO:0005737">
    <property type="term" value="C:cytoplasm"/>
    <property type="evidence" value="ECO:0007669"/>
    <property type="project" value="UniProtKB-SubCell"/>
</dbReference>
<organism evidence="8 9">
    <name type="scientific">Amphibalanus amphitrite</name>
    <name type="common">Striped barnacle</name>
    <name type="synonym">Balanus amphitrite</name>
    <dbReference type="NCBI Taxonomy" id="1232801"/>
    <lineage>
        <taxon>Eukaryota</taxon>
        <taxon>Metazoa</taxon>
        <taxon>Ecdysozoa</taxon>
        <taxon>Arthropoda</taxon>
        <taxon>Crustacea</taxon>
        <taxon>Multicrustacea</taxon>
        <taxon>Cirripedia</taxon>
        <taxon>Thoracica</taxon>
        <taxon>Thoracicalcarea</taxon>
        <taxon>Balanomorpha</taxon>
        <taxon>Balanoidea</taxon>
        <taxon>Balanidae</taxon>
        <taxon>Amphibalaninae</taxon>
        <taxon>Amphibalanus</taxon>
    </lineage>
</organism>
<evidence type="ECO:0000256" key="5">
    <source>
        <dbReference type="ARBA" id="ARBA00022723"/>
    </source>
</evidence>
<dbReference type="InterPro" id="IPR042226">
    <property type="entry name" value="eFR1_2_sf"/>
</dbReference>
<dbReference type="SUPFAM" id="SSF55315">
    <property type="entry name" value="L30e-like"/>
    <property type="match status" value="1"/>
</dbReference>
<dbReference type="Pfam" id="PF03464">
    <property type="entry name" value="eRF1_2"/>
    <property type="match status" value="1"/>
</dbReference>
<dbReference type="SMART" id="SM01194">
    <property type="entry name" value="eRF1_1"/>
    <property type="match status" value="1"/>
</dbReference>
<keyword evidence="5 6" id="KW-0479">Metal-binding</keyword>
<dbReference type="SUPFAM" id="SSF159065">
    <property type="entry name" value="Dom34/Pelota N-terminal domain-like"/>
    <property type="match status" value="1"/>
</dbReference>
<dbReference type="Gene3D" id="2.30.30.870">
    <property type="entry name" value="Pelota, domain A"/>
    <property type="match status" value="1"/>
</dbReference>
<dbReference type="PANTHER" id="PTHR10853">
    <property type="entry name" value="PELOTA"/>
    <property type="match status" value="1"/>
</dbReference>
<dbReference type="PANTHER" id="PTHR10853:SF0">
    <property type="entry name" value="PROTEIN PELOTA HOMOLOG"/>
    <property type="match status" value="1"/>
</dbReference>
<proteinExistence type="inferred from homology"/>
<dbReference type="InterPro" id="IPR005142">
    <property type="entry name" value="eRF1_3"/>
</dbReference>
<dbReference type="SUPFAM" id="SSF53137">
    <property type="entry name" value="Translational machinery components"/>
    <property type="match status" value="1"/>
</dbReference>
<dbReference type="InterPro" id="IPR058547">
    <property type="entry name" value="Pelota_N"/>
</dbReference>
<dbReference type="FunFam" id="3.30.1330.30:FF:000008">
    <property type="entry name" value="Protein pelota homolog"/>
    <property type="match status" value="1"/>
</dbReference>
<comment type="function">
    <text evidence="6">Component of the Pelota-HBS1L complex, a complex that recognizes stalled ribosomes and triggers the No-Go Decay (NGD) pathway. In the Pelota-HBS1L complex, pelo recognizes ribosomes stalled at the 3' end of an mRNA and engages stalled ribosomes by destabilizing mRNA in the mRNA channel.</text>
</comment>
<dbReference type="InterPro" id="IPR004405">
    <property type="entry name" value="TF_pelota"/>
</dbReference>
<dbReference type="InterPro" id="IPR038069">
    <property type="entry name" value="Pelota/DOM34_N"/>
</dbReference>
<accession>A0A6A4VNP0</accession>
<evidence type="ECO:0000256" key="3">
    <source>
        <dbReference type="ARBA" id="ARBA00009504"/>
    </source>
</evidence>
<reference evidence="8 9" key="1">
    <citation type="submission" date="2019-07" db="EMBL/GenBank/DDBJ databases">
        <title>Draft genome assembly of a fouling barnacle, Amphibalanus amphitrite (Darwin, 1854): The first reference genome for Thecostraca.</title>
        <authorList>
            <person name="Kim W."/>
        </authorList>
    </citation>
    <scope>NUCLEOTIDE SEQUENCE [LARGE SCALE GENOMIC DNA]</scope>
    <source>
        <strain evidence="8">SNU_AA5</strain>
        <tissue evidence="8">Soma without cirri and trophi</tissue>
    </source>
</reference>
<dbReference type="Pfam" id="PF26356">
    <property type="entry name" value="Pelota_N"/>
    <property type="match status" value="1"/>
</dbReference>
<evidence type="ECO:0000256" key="1">
    <source>
        <dbReference type="ARBA" id="ARBA00001968"/>
    </source>
</evidence>
<gene>
    <name evidence="8" type="primary">pelo</name>
    <name evidence="8" type="ORF">FJT64_006757</name>
</gene>
<dbReference type="OrthoDB" id="10249111at2759"/>
<sequence length="385" mass="43366">MKLLRKDIDKDGKGIVALIPEDAEDIWHAYNLIHPGDAIRASTIRKVQTESATGSSSSNRVRTTLTIQAEDMDFDTHAAVLRIKGRNVEENQYVKMGAYHTLDIEANRKFSLQKNYWDSISIERVEMACDPTQHADLAAVVMQEGIAHVCLVTSCMTIVRAKIDQSIPRKRKGHTSQHEKGLQRFFETVMQAVLRHVRLDVVKCVLIASPGFVKDQFAEYMWQTAFKTDNKQLLESKGKFLLVHASSGFKHSLKEVLQDPAVTARLSDTKAAGEVKALEQFYRTLQDDPAKAYYGYKHVQMANEAQAIETLLCSDKLFRSLDLAERKKYVALVDSVKEYNGDVKIFSSLHISGEQLEQLTGIAAILRYPMPEIESDDDPSDDDSD</sequence>
<dbReference type="NCBIfam" id="TIGR00111">
    <property type="entry name" value="pelota"/>
    <property type="match status" value="1"/>
</dbReference>
<evidence type="ECO:0000259" key="7">
    <source>
        <dbReference type="SMART" id="SM01194"/>
    </source>
</evidence>
<dbReference type="FunFam" id="2.30.30.870:FF:000001">
    <property type="entry name" value="Protein pelota homolog"/>
    <property type="match status" value="1"/>
</dbReference>
<feature type="domain" description="eRF1/Pelota-like N-terminal" evidence="7">
    <location>
        <begin position="1"/>
        <end position="130"/>
    </location>
</feature>
<dbReference type="Pfam" id="PF03465">
    <property type="entry name" value="eRF1_3"/>
    <property type="match status" value="1"/>
</dbReference>
<comment type="caution">
    <text evidence="8">The sequence shown here is derived from an EMBL/GenBank/DDBJ whole genome shotgun (WGS) entry which is preliminary data.</text>
</comment>
<evidence type="ECO:0000256" key="2">
    <source>
        <dbReference type="ARBA" id="ARBA00004496"/>
    </source>
</evidence>
<dbReference type="GO" id="GO:0032790">
    <property type="term" value="P:ribosome disassembly"/>
    <property type="evidence" value="ECO:0007669"/>
    <property type="project" value="TreeGrafter"/>
</dbReference>
<comment type="similarity">
    <text evidence="3 6">Belongs to the eukaryotic release factor 1 family. Pelota subfamily.</text>
</comment>
<dbReference type="InterPro" id="IPR029064">
    <property type="entry name" value="Ribosomal_eL30-like_sf"/>
</dbReference>
<dbReference type="AlphaFoldDB" id="A0A6A4VNP0"/>
<dbReference type="GO" id="GO:0070481">
    <property type="term" value="P:nuclear-transcribed mRNA catabolic process, non-stop decay"/>
    <property type="evidence" value="ECO:0007669"/>
    <property type="project" value="InterPro"/>
</dbReference>